<dbReference type="AlphaFoldDB" id="A0A975WAT5"/>
<dbReference type="InterPro" id="IPR022584">
    <property type="entry name" value="DUF2937"/>
</dbReference>
<keyword evidence="3" id="KW-1185">Reference proteome</keyword>
<dbReference type="EMBL" id="FNYY01000008">
    <property type="protein sequence ID" value="SEJ64572.1"/>
    <property type="molecule type" value="Genomic_DNA"/>
</dbReference>
<accession>A0A975WAT5</accession>
<keyword evidence="1" id="KW-1133">Transmembrane helix</keyword>
<evidence type="ECO:0000313" key="3">
    <source>
        <dbReference type="Proteomes" id="UP000182932"/>
    </source>
</evidence>
<feature type="transmembrane region" description="Helical" evidence="1">
    <location>
        <begin position="134"/>
        <end position="155"/>
    </location>
</feature>
<gene>
    <name evidence="2" type="ORF">SAMN04487940_108107</name>
</gene>
<dbReference type="Proteomes" id="UP000182932">
    <property type="component" value="Unassembled WGS sequence"/>
</dbReference>
<keyword evidence="1" id="KW-0812">Transmembrane</keyword>
<keyword evidence="1" id="KW-0472">Membrane</keyword>
<evidence type="ECO:0008006" key="4">
    <source>
        <dbReference type="Google" id="ProtNLM"/>
    </source>
</evidence>
<name>A0A975WAT5_9RHOB</name>
<reference evidence="2 3" key="1">
    <citation type="submission" date="2016-10" db="EMBL/GenBank/DDBJ databases">
        <authorList>
            <person name="Varghese N."/>
            <person name="Submissions S."/>
        </authorList>
    </citation>
    <scope>NUCLEOTIDE SEQUENCE [LARGE SCALE GENOMIC DNA]</scope>
    <source>
        <strain evidence="2 3">FF3</strain>
    </source>
</reference>
<comment type="caution">
    <text evidence="2">The sequence shown here is derived from an EMBL/GenBank/DDBJ whole genome shotgun (WGS) entry which is preliminary data.</text>
</comment>
<organism evidence="2 3">
    <name type="scientific">Marinovum algicola</name>
    <dbReference type="NCBI Taxonomy" id="42444"/>
    <lineage>
        <taxon>Bacteria</taxon>
        <taxon>Pseudomonadati</taxon>
        <taxon>Pseudomonadota</taxon>
        <taxon>Alphaproteobacteria</taxon>
        <taxon>Rhodobacterales</taxon>
        <taxon>Roseobacteraceae</taxon>
        <taxon>Marinovum</taxon>
    </lineage>
</organism>
<evidence type="ECO:0000313" key="2">
    <source>
        <dbReference type="EMBL" id="SEJ64572.1"/>
    </source>
</evidence>
<proteinExistence type="predicted"/>
<sequence>MFAKALSLAGGIAGAVGLSQFPEFSQQYAQRLGGAVDELARVVEDFDADASDVGLNRDEALSQLSRGGSLARARAATMAATIARHQKLSADLAALEGAGPFTRAYFATRMTDSVIAERAWQAYKPAVPTTFEGVTFAGVGYLTGLLLVGAALSVLRRLFRRRRPVTT</sequence>
<dbReference type="Pfam" id="PF11157">
    <property type="entry name" value="DUF2937"/>
    <property type="match status" value="1"/>
</dbReference>
<dbReference type="GeneID" id="80818776"/>
<protein>
    <recommendedName>
        <fullName evidence="4">DUF2937 family protein</fullName>
    </recommendedName>
</protein>
<dbReference type="RefSeq" id="WP_074836946.1">
    <property type="nucleotide sequence ID" value="NZ_CATMKJ010000007.1"/>
</dbReference>
<evidence type="ECO:0000256" key="1">
    <source>
        <dbReference type="SAM" id="Phobius"/>
    </source>
</evidence>